<dbReference type="PANTHER" id="PTHR43806">
    <property type="entry name" value="PEPTIDASE S8"/>
    <property type="match status" value="1"/>
</dbReference>
<dbReference type="PROSITE" id="PS00136">
    <property type="entry name" value="SUBTILASE_ASP"/>
    <property type="match status" value="1"/>
</dbReference>
<keyword evidence="7" id="KW-0732">Signal</keyword>
<feature type="active site" description="Charge relay system" evidence="5">
    <location>
        <position position="417"/>
    </location>
</feature>
<dbReference type="SUPFAM" id="SSF52743">
    <property type="entry name" value="Subtilisin-like"/>
    <property type="match status" value="1"/>
</dbReference>
<evidence type="ECO:0000256" key="7">
    <source>
        <dbReference type="SAM" id="SignalP"/>
    </source>
</evidence>
<dbReference type="GO" id="GO:0004252">
    <property type="term" value="F:serine-type endopeptidase activity"/>
    <property type="evidence" value="ECO:0007669"/>
    <property type="project" value="UniProtKB-UniRule"/>
</dbReference>
<dbReference type="NCBIfam" id="TIGR04183">
    <property type="entry name" value="Por_Secre_tail"/>
    <property type="match status" value="1"/>
</dbReference>
<keyword evidence="4 5" id="KW-0720">Serine protease</keyword>
<dbReference type="InterPro" id="IPR022398">
    <property type="entry name" value="Peptidase_S8_His-AS"/>
</dbReference>
<dbReference type="Pfam" id="PF13860">
    <property type="entry name" value="FlgD_ig"/>
    <property type="match status" value="1"/>
</dbReference>
<dbReference type="GO" id="GO:0006508">
    <property type="term" value="P:proteolysis"/>
    <property type="evidence" value="ECO:0007669"/>
    <property type="project" value="UniProtKB-KW"/>
</dbReference>
<feature type="chain" id="PRO_5039698250" evidence="7">
    <location>
        <begin position="25"/>
        <end position="810"/>
    </location>
</feature>
<evidence type="ECO:0000313" key="11">
    <source>
        <dbReference type="Proteomes" id="UP000630660"/>
    </source>
</evidence>
<accession>A0A9D5QD31</accession>
<keyword evidence="3 5" id="KW-0378">Hydrolase</keyword>
<dbReference type="PANTHER" id="PTHR43806:SF11">
    <property type="entry name" value="CEREVISIN-RELATED"/>
    <property type="match status" value="1"/>
</dbReference>
<dbReference type="InterPro" id="IPR034204">
    <property type="entry name" value="PfSUB1-like_cat_dom"/>
</dbReference>
<name>A0A9D5QD31_UNCW3</name>
<dbReference type="InterPro" id="IPR000209">
    <property type="entry name" value="Peptidase_S8/S53_dom"/>
</dbReference>
<protein>
    <submittedName>
        <fullName evidence="10">S8 family serine peptidase</fullName>
    </submittedName>
</protein>
<dbReference type="InterPro" id="IPR023828">
    <property type="entry name" value="Peptidase_S8_Ser-AS"/>
</dbReference>
<dbReference type="CDD" id="cd07473">
    <property type="entry name" value="Peptidases_S8_Subtilisin_like"/>
    <property type="match status" value="1"/>
</dbReference>
<evidence type="ECO:0000256" key="4">
    <source>
        <dbReference type="ARBA" id="ARBA00022825"/>
    </source>
</evidence>
<dbReference type="PROSITE" id="PS00137">
    <property type="entry name" value="SUBTILASE_HIS"/>
    <property type="match status" value="1"/>
</dbReference>
<comment type="similarity">
    <text evidence="1 5 6">Belongs to the peptidase S8 family.</text>
</comment>
<feature type="active site" description="Charge relay system" evidence="5">
    <location>
        <position position="256"/>
    </location>
</feature>
<evidence type="ECO:0000256" key="5">
    <source>
        <dbReference type="PROSITE-ProRule" id="PRU01240"/>
    </source>
</evidence>
<evidence type="ECO:0000256" key="3">
    <source>
        <dbReference type="ARBA" id="ARBA00022801"/>
    </source>
</evidence>
<sequence length="810" mass="89233">MTKRCLLLITLGLMLGSIFSGTVAGEWGKNEFLLQFVEDYDLTVENSVVTTGIPSIDSLNEAYEVVRVERVFSKPSNMNSRISTIYDSLGLGRIYLFVTAESIISSSLIEEYAADPGLVYAEFNYIYHTCEQNCSPCIYPDDRYFDLQWGFHSYTANLGWPDADKNAPEGWKVQPVDVGLIVGILDTGIDWQHPDLGPNIWINWGEHPDNEEDNDENGFIDDHRGIDFTISPPGNPLPPPPSLPLYDDDPMDDCGHGTHVAGIVGARFNNVIGVAGQCSDTTLLMPIKALNADGGSIDWIVRGVDYAVSNGASVINMSLSGVESVTLHNAIISAYAAGCVLVAAMGNENTDEPSYPAAYPEVIAVGATDFNDERALGWGEDGTGGSNFGDHIDVVAPGDTILSTYPGKSYHWMSGTSMATPHVSGLAALMRAHDPSLTNNEIRAILHNTSDDEIGLLAEDESGFDDYYGHGRINDYSALIHVDTRSGFQRQDDNPIPLIDDVRISSIRNPGDYTIDERHGEWEILGVRPPKGNNCNITLRDPDNDLLANSEMQEDAVDFIVMYTRPWLGEDYTAQVNYVEENSGKYALEWVKAFGYLIYDSETRSCPFQWQSAHVAEICGIYLPEGTHEIDLKVHSGEFDPAIFLFKPDITPYYADRSSALAMADNHGSGESESFIYTVSESDAGWYALAICSNNGRHGLFDLPCGPTGVTENPTEVITACYLTQNTPNPFTANTSIRYTLPHDNFVTLSIYDVSGQRVKTLVNDIKQAGEYNVQWDSRDEAGKEVPTGVYYYRLESVGYSDTKKMILIR</sequence>
<dbReference type="Pfam" id="PF00082">
    <property type="entry name" value="Peptidase_S8"/>
    <property type="match status" value="1"/>
</dbReference>
<evidence type="ECO:0000256" key="2">
    <source>
        <dbReference type="ARBA" id="ARBA00022670"/>
    </source>
</evidence>
<feature type="domain" description="FlgD/Vpr Ig-like" evidence="9">
    <location>
        <begin position="733"/>
        <end position="797"/>
    </location>
</feature>
<evidence type="ECO:0000259" key="8">
    <source>
        <dbReference type="Pfam" id="PF00082"/>
    </source>
</evidence>
<dbReference type="Gene3D" id="3.40.50.200">
    <property type="entry name" value="Peptidase S8/S53 domain"/>
    <property type="match status" value="1"/>
</dbReference>
<dbReference type="PROSITE" id="PS51892">
    <property type="entry name" value="SUBTILASE"/>
    <property type="match status" value="1"/>
</dbReference>
<dbReference type="InterPro" id="IPR026444">
    <property type="entry name" value="Secre_tail"/>
</dbReference>
<feature type="signal peptide" evidence="7">
    <location>
        <begin position="1"/>
        <end position="24"/>
    </location>
</feature>
<evidence type="ECO:0000313" key="10">
    <source>
        <dbReference type="EMBL" id="MBD3365308.1"/>
    </source>
</evidence>
<reference evidence="10" key="1">
    <citation type="submission" date="2019-11" db="EMBL/GenBank/DDBJ databases">
        <title>Microbial mats filling the niche in hypersaline microbial mats.</title>
        <authorList>
            <person name="Wong H.L."/>
            <person name="Macleod F.I."/>
            <person name="White R.A. III"/>
            <person name="Burns B.P."/>
        </authorList>
    </citation>
    <scope>NUCLEOTIDE SEQUENCE</scope>
    <source>
        <strain evidence="10">Bin_327</strain>
    </source>
</reference>
<evidence type="ECO:0000256" key="6">
    <source>
        <dbReference type="RuleBase" id="RU003355"/>
    </source>
</evidence>
<dbReference type="InterPro" id="IPR025965">
    <property type="entry name" value="FlgD/Vpr_Ig-like"/>
</dbReference>
<dbReference type="InterPro" id="IPR023827">
    <property type="entry name" value="Peptidase_S8_Asp-AS"/>
</dbReference>
<dbReference type="Gene3D" id="2.60.40.4070">
    <property type="match status" value="1"/>
</dbReference>
<dbReference type="AlphaFoldDB" id="A0A9D5QD31"/>
<dbReference type="EMBL" id="WJKJ01000296">
    <property type="protein sequence ID" value="MBD3365308.1"/>
    <property type="molecule type" value="Genomic_DNA"/>
</dbReference>
<dbReference type="InterPro" id="IPR015500">
    <property type="entry name" value="Peptidase_S8_subtilisin-rel"/>
</dbReference>
<keyword evidence="2 5" id="KW-0645">Protease</keyword>
<comment type="caution">
    <text evidence="10">The sequence shown here is derived from an EMBL/GenBank/DDBJ whole genome shotgun (WGS) entry which is preliminary data.</text>
</comment>
<gene>
    <name evidence="10" type="ORF">GF359_08850</name>
</gene>
<dbReference type="Proteomes" id="UP000630660">
    <property type="component" value="Unassembled WGS sequence"/>
</dbReference>
<feature type="active site" description="Charge relay system" evidence="5">
    <location>
        <position position="186"/>
    </location>
</feature>
<evidence type="ECO:0000259" key="9">
    <source>
        <dbReference type="Pfam" id="PF13860"/>
    </source>
</evidence>
<evidence type="ECO:0000256" key="1">
    <source>
        <dbReference type="ARBA" id="ARBA00011073"/>
    </source>
</evidence>
<organism evidence="10 11">
    <name type="scientific">candidate division WOR-3 bacterium</name>
    <dbReference type="NCBI Taxonomy" id="2052148"/>
    <lineage>
        <taxon>Bacteria</taxon>
        <taxon>Bacteria division WOR-3</taxon>
    </lineage>
</organism>
<dbReference type="InterPro" id="IPR036852">
    <property type="entry name" value="Peptidase_S8/S53_dom_sf"/>
</dbReference>
<dbReference type="PROSITE" id="PS00138">
    <property type="entry name" value="SUBTILASE_SER"/>
    <property type="match status" value="1"/>
</dbReference>
<feature type="domain" description="Peptidase S8/S53" evidence="8">
    <location>
        <begin position="179"/>
        <end position="471"/>
    </location>
</feature>
<proteinExistence type="inferred from homology"/>
<dbReference type="InterPro" id="IPR050131">
    <property type="entry name" value="Peptidase_S8_subtilisin-like"/>
</dbReference>
<dbReference type="PRINTS" id="PR00723">
    <property type="entry name" value="SUBTILISIN"/>
</dbReference>